<sequence length="189" mass="18833">MSGDEEPWDAGEVRGAGVVAALCARCLVVLLAVNVVLAPAAVVLLGEPGEDGVPFAVLVAALAVAVAVVPVAVVGWPAGLLLAHLLRGRSREGEHVAAFALVGAVLAPAVLVLGSSVPPGPWGTGTCVLAAAEGAVGAGVARWWTGRARRRRWNAAARADGTVAALSGATPVRRTGPGNAPVGKDGRRD</sequence>
<organism evidence="3 4">
    <name type="scientific">Cellulomonas fimi (strain ATCC 484 / DSM 20113 / JCM 1341 / CCUG 24087 / LMG 16345 / NBRC 15513 / NCIMB 8980 / NCTC 7547 / NRS-133)</name>
    <dbReference type="NCBI Taxonomy" id="590998"/>
    <lineage>
        <taxon>Bacteria</taxon>
        <taxon>Bacillati</taxon>
        <taxon>Actinomycetota</taxon>
        <taxon>Actinomycetes</taxon>
        <taxon>Micrococcales</taxon>
        <taxon>Cellulomonadaceae</taxon>
        <taxon>Cellulomonas</taxon>
    </lineage>
</organism>
<keyword evidence="4" id="KW-1185">Reference proteome</keyword>
<keyword evidence="2" id="KW-0812">Transmembrane</keyword>
<feature type="transmembrane region" description="Helical" evidence="2">
    <location>
        <begin position="22"/>
        <end position="45"/>
    </location>
</feature>
<feature type="region of interest" description="Disordered" evidence="1">
    <location>
        <begin position="166"/>
        <end position="189"/>
    </location>
</feature>
<name>F4H7F6_CELFA</name>
<dbReference type="HOGENOM" id="CLU_1432191_0_0_11"/>
<dbReference type="KEGG" id="cfi:Celf_2793"/>
<feature type="transmembrane region" description="Helical" evidence="2">
    <location>
        <begin position="57"/>
        <end position="83"/>
    </location>
</feature>
<evidence type="ECO:0000256" key="2">
    <source>
        <dbReference type="SAM" id="Phobius"/>
    </source>
</evidence>
<dbReference type="Proteomes" id="UP000008460">
    <property type="component" value="Chromosome"/>
</dbReference>
<keyword evidence="2" id="KW-0472">Membrane</keyword>
<protein>
    <submittedName>
        <fullName evidence="3">Uncharacterized protein</fullName>
    </submittedName>
</protein>
<accession>F4H7F6</accession>
<dbReference type="RefSeq" id="WP_013771943.1">
    <property type="nucleotide sequence ID" value="NC_015514.1"/>
</dbReference>
<feature type="transmembrane region" description="Helical" evidence="2">
    <location>
        <begin position="95"/>
        <end position="116"/>
    </location>
</feature>
<keyword evidence="2" id="KW-1133">Transmembrane helix</keyword>
<dbReference type="STRING" id="590998.Celf_2793"/>
<evidence type="ECO:0000256" key="1">
    <source>
        <dbReference type="SAM" id="MobiDB-lite"/>
    </source>
</evidence>
<evidence type="ECO:0000313" key="4">
    <source>
        <dbReference type="Proteomes" id="UP000008460"/>
    </source>
</evidence>
<evidence type="ECO:0000313" key="3">
    <source>
        <dbReference type="EMBL" id="AEE46917.1"/>
    </source>
</evidence>
<feature type="transmembrane region" description="Helical" evidence="2">
    <location>
        <begin position="122"/>
        <end position="144"/>
    </location>
</feature>
<gene>
    <name evidence="3" type="ordered locus">Celf_2793</name>
</gene>
<dbReference type="AlphaFoldDB" id="F4H7F6"/>
<dbReference type="EMBL" id="CP002666">
    <property type="protein sequence ID" value="AEE46917.1"/>
    <property type="molecule type" value="Genomic_DNA"/>
</dbReference>
<reference evidence="3 4" key="1">
    <citation type="submission" date="2011-04" db="EMBL/GenBank/DDBJ databases">
        <title>Complete sequence of Cellulomonas fimi ATCC 484.</title>
        <authorList>
            <consortium name="US DOE Joint Genome Institute"/>
            <person name="Lucas S."/>
            <person name="Han J."/>
            <person name="Lapidus A."/>
            <person name="Cheng J.-F."/>
            <person name="Goodwin L."/>
            <person name="Pitluck S."/>
            <person name="Peters L."/>
            <person name="Chertkov O."/>
            <person name="Detter J.C."/>
            <person name="Han C."/>
            <person name="Tapia R."/>
            <person name="Land M."/>
            <person name="Hauser L."/>
            <person name="Kyrpides N."/>
            <person name="Ivanova N."/>
            <person name="Ovchinnikova G."/>
            <person name="Pagani I."/>
            <person name="Mead D."/>
            <person name="Brumm P."/>
            <person name="Woyke T."/>
        </authorList>
    </citation>
    <scope>NUCLEOTIDE SEQUENCE [LARGE SCALE GENOMIC DNA]</scope>
    <source>
        <strain evidence="4">ATCC 484 / DSM 20113 / JCM 1341 / NBRC 15513 / NCIMB 8980 / NCTC 7547</strain>
    </source>
</reference>
<proteinExistence type="predicted"/>